<dbReference type="Pfam" id="PF13578">
    <property type="entry name" value="Methyltransf_24"/>
    <property type="match status" value="1"/>
</dbReference>
<dbReference type="Proteomes" id="UP000324611">
    <property type="component" value="Unassembled WGS sequence"/>
</dbReference>
<evidence type="ECO:0000313" key="4">
    <source>
        <dbReference type="EMBL" id="KAA2242825.1"/>
    </source>
</evidence>
<dbReference type="EMBL" id="VUOC01000002">
    <property type="protein sequence ID" value="KAA2242825.1"/>
    <property type="molecule type" value="Genomic_DNA"/>
</dbReference>
<evidence type="ECO:0000256" key="1">
    <source>
        <dbReference type="ARBA" id="ARBA00022603"/>
    </source>
</evidence>
<proteinExistence type="predicted"/>
<dbReference type="AlphaFoldDB" id="A0A5B2VUS4"/>
<sequence length="237" mass="27341">MHPILEEIDKTGKYINSRKQTVTIGGETPIPQCEFLQKIIRENKFKSAVEVGMAYGISSLAIAEALAENAGRLTSMDPFETGNYDNNGLDLVKQGGYEIEFFEDFSHTVLPRLAAEGRRLDFAYIDSTKMIDWLMTDFFLIDRMMDVGGVVVFDDITYPSIRKLVRYLAQMPHYEVYGQFPYNKRASARRKILKNWLTFGLKDGVTMKDYRLGIYGRCIALKKVGEDKRLYDWHVRF</sequence>
<keyword evidence="2 4" id="KW-0808">Transferase</keyword>
<dbReference type="InterPro" id="IPR029063">
    <property type="entry name" value="SAM-dependent_MTases_sf"/>
</dbReference>
<keyword evidence="5" id="KW-1185">Reference proteome</keyword>
<comment type="caution">
    <text evidence="4">The sequence shown here is derived from an EMBL/GenBank/DDBJ whole genome shotgun (WGS) entry which is preliminary data.</text>
</comment>
<protein>
    <submittedName>
        <fullName evidence="4">Class I SAM-dependent methyltransferase</fullName>
    </submittedName>
</protein>
<name>A0A5B2VUS4_9BACT</name>
<accession>A0A5B2VUS4</accession>
<evidence type="ECO:0000256" key="2">
    <source>
        <dbReference type="ARBA" id="ARBA00022679"/>
    </source>
</evidence>
<keyword evidence="3" id="KW-0949">S-adenosyl-L-methionine</keyword>
<dbReference type="PROSITE" id="PS51682">
    <property type="entry name" value="SAM_OMT_I"/>
    <property type="match status" value="1"/>
</dbReference>
<evidence type="ECO:0000313" key="5">
    <source>
        <dbReference type="Proteomes" id="UP000324611"/>
    </source>
</evidence>
<keyword evidence="1 4" id="KW-0489">Methyltransferase</keyword>
<dbReference type="SUPFAM" id="SSF53335">
    <property type="entry name" value="S-adenosyl-L-methionine-dependent methyltransferases"/>
    <property type="match status" value="1"/>
</dbReference>
<dbReference type="Gene3D" id="3.40.50.150">
    <property type="entry name" value="Vaccinia Virus protein VP39"/>
    <property type="match status" value="1"/>
</dbReference>
<evidence type="ECO:0000256" key="3">
    <source>
        <dbReference type="ARBA" id="ARBA00022691"/>
    </source>
</evidence>
<gene>
    <name evidence="4" type="ORF">F0L74_09865</name>
</gene>
<dbReference type="InterPro" id="IPR002935">
    <property type="entry name" value="SAM_O-MeTrfase"/>
</dbReference>
<reference evidence="4 5" key="1">
    <citation type="submission" date="2019-09" db="EMBL/GenBank/DDBJ databases">
        <title>Chitinophaga ginsengihumi sp. nov., isolated from soil of ginseng rhizosphere.</title>
        <authorList>
            <person name="Lee J."/>
        </authorList>
    </citation>
    <scope>NUCLEOTIDE SEQUENCE [LARGE SCALE GENOMIC DNA]</scope>
    <source>
        <strain evidence="4 5">BN140078</strain>
    </source>
</reference>
<organism evidence="4 5">
    <name type="scientific">Chitinophaga agrisoli</name>
    <dbReference type="NCBI Taxonomy" id="2607653"/>
    <lineage>
        <taxon>Bacteria</taxon>
        <taxon>Pseudomonadati</taxon>
        <taxon>Bacteroidota</taxon>
        <taxon>Chitinophagia</taxon>
        <taxon>Chitinophagales</taxon>
        <taxon>Chitinophagaceae</taxon>
        <taxon>Chitinophaga</taxon>
    </lineage>
</organism>
<reference evidence="4 5" key="2">
    <citation type="submission" date="2019-09" db="EMBL/GenBank/DDBJ databases">
        <authorList>
            <person name="Jin C."/>
        </authorList>
    </citation>
    <scope>NUCLEOTIDE SEQUENCE [LARGE SCALE GENOMIC DNA]</scope>
    <source>
        <strain evidence="4 5">BN140078</strain>
    </source>
</reference>
<dbReference type="GO" id="GO:0008171">
    <property type="term" value="F:O-methyltransferase activity"/>
    <property type="evidence" value="ECO:0007669"/>
    <property type="project" value="InterPro"/>
</dbReference>
<dbReference type="GO" id="GO:0032259">
    <property type="term" value="P:methylation"/>
    <property type="evidence" value="ECO:0007669"/>
    <property type="project" value="UniProtKB-KW"/>
</dbReference>
<dbReference type="RefSeq" id="WP_149837701.1">
    <property type="nucleotide sequence ID" value="NZ_VUOC01000002.1"/>
</dbReference>